<evidence type="ECO:0000313" key="4">
    <source>
        <dbReference type="EnsemblMetazoa" id="XP_028140225.1"/>
    </source>
</evidence>
<dbReference type="GeneID" id="114334387"/>
<dbReference type="PANTHER" id="PTHR46205:SF3">
    <property type="entry name" value="LOQUACIOUS, ISOFORM B"/>
    <property type="match status" value="1"/>
</dbReference>
<organism evidence="6">
    <name type="scientific">Diabrotica virgifera virgifera</name>
    <name type="common">western corn rootworm</name>
    <dbReference type="NCBI Taxonomy" id="50390"/>
    <lineage>
        <taxon>Eukaryota</taxon>
        <taxon>Metazoa</taxon>
        <taxon>Ecdysozoa</taxon>
        <taxon>Arthropoda</taxon>
        <taxon>Hexapoda</taxon>
        <taxon>Insecta</taxon>
        <taxon>Pterygota</taxon>
        <taxon>Neoptera</taxon>
        <taxon>Endopterygota</taxon>
        <taxon>Coleoptera</taxon>
        <taxon>Polyphaga</taxon>
        <taxon>Cucujiformia</taxon>
        <taxon>Chrysomeloidea</taxon>
        <taxon>Chrysomelidae</taxon>
        <taxon>Galerucinae</taxon>
        <taxon>Diabroticina</taxon>
        <taxon>Diabroticites</taxon>
        <taxon>Diabrotica</taxon>
    </lineage>
</organism>
<dbReference type="RefSeq" id="XP_028140225.1">
    <property type="nucleotide sequence ID" value="XM_028284424.1"/>
</dbReference>
<reference evidence="4" key="2">
    <citation type="submission" date="2025-05" db="UniProtKB">
        <authorList>
            <consortium name="EnsemblMetazoa"/>
        </authorList>
    </citation>
    <scope>IDENTIFICATION</scope>
</reference>
<dbReference type="GO" id="GO:0070578">
    <property type="term" value="C:RISC-loading complex"/>
    <property type="evidence" value="ECO:0007669"/>
    <property type="project" value="TreeGrafter"/>
</dbReference>
<sequence length="347" mass="39238">MLYNLCIISYPPSSPSFIHTHHFILSVRLTKGKVNNKMGKMANNRKTPVMALQELAVKKGFPVPQYEIVDSILGTHNDRFDCRVKACGMEAEGTGTSKQISKHEAAYKLLKLLEEGGIYDPKELPVQEFQVEVAGLENGSSVEAPVNWIGPLIEMCAKTKIEDPMFKEISAVGLSHSREFTYECRIGSLKTLAVGRTIKMAKHLAAKEMLEKLKDNDILSILILENPKKDHQQRYNKLMTSVVRNKMAKLKDFITVFHDLMEKYEKNSDVFINDLRERTEESLVRILKQLKLKHDILVVKDESPVIIVLHVNCNVPYAVMGMGATVEQAKEEALDETFLLLDGLIQQ</sequence>
<dbReference type="OrthoDB" id="5961559at2759"/>
<dbReference type="InterPro" id="IPR051247">
    <property type="entry name" value="RLC_Component"/>
</dbReference>
<evidence type="ECO:0000259" key="3">
    <source>
        <dbReference type="PROSITE" id="PS50137"/>
    </source>
</evidence>
<dbReference type="EnsemblMetazoa" id="XM_028284424.2">
    <property type="protein sequence ID" value="XP_028140225.1"/>
    <property type="gene ID" value="LOC114334387"/>
</dbReference>
<feature type="domain" description="DRBM" evidence="3">
    <location>
        <begin position="147"/>
        <end position="215"/>
    </location>
</feature>
<dbReference type="PROSITE" id="PS50137">
    <property type="entry name" value="DS_RBD"/>
    <property type="match status" value="2"/>
</dbReference>
<feature type="domain" description="DRBM" evidence="3">
    <location>
        <begin position="47"/>
        <end position="115"/>
    </location>
</feature>
<dbReference type="Proteomes" id="UP001652700">
    <property type="component" value="Unplaced"/>
</dbReference>
<dbReference type="CDD" id="cd00048">
    <property type="entry name" value="DSRM_SF"/>
    <property type="match status" value="1"/>
</dbReference>
<dbReference type="InterPro" id="IPR014720">
    <property type="entry name" value="dsRBD_dom"/>
</dbReference>
<dbReference type="SUPFAM" id="SSF54768">
    <property type="entry name" value="dsRNA-binding domain-like"/>
    <property type="match status" value="2"/>
</dbReference>
<evidence type="ECO:0000256" key="2">
    <source>
        <dbReference type="PROSITE-ProRule" id="PRU00266"/>
    </source>
</evidence>
<dbReference type="GO" id="GO:0005737">
    <property type="term" value="C:cytoplasm"/>
    <property type="evidence" value="ECO:0007669"/>
    <property type="project" value="TreeGrafter"/>
</dbReference>
<keyword evidence="1 2" id="KW-0694">RNA-binding</keyword>
<evidence type="ECO:0000313" key="6">
    <source>
        <dbReference type="RefSeq" id="XP_028140225.1"/>
    </source>
</evidence>
<dbReference type="PANTHER" id="PTHR46205">
    <property type="entry name" value="LOQUACIOUS, ISOFORM B"/>
    <property type="match status" value="1"/>
</dbReference>
<dbReference type="GO" id="GO:0005634">
    <property type="term" value="C:nucleus"/>
    <property type="evidence" value="ECO:0007669"/>
    <property type="project" value="TreeGrafter"/>
</dbReference>
<gene>
    <name evidence="6" type="primary">LOC114334387</name>
</gene>
<dbReference type="GO" id="GO:0030422">
    <property type="term" value="P:siRNA processing"/>
    <property type="evidence" value="ECO:0007669"/>
    <property type="project" value="TreeGrafter"/>
</dbReference>
<dbReference type="SMART" id="SM00358">
    <property type="entry name" value="DSRM"/>
    <property type="match status" value="2"/>
</dbReference>
<name>A0A6P7G6S5_DIAVI</name>
<dbReference type="Pfam" id="PF00035">
    <property type="entry name" value="dsrm"/>
    <property type="match status" value="2"/>
</dbReference>
<dbReference type="Gene3D" id="3.30.160.20">
    <property type="match status" value="2"/>
</dbReference>
<dbReference type="GO" id="GO:0016442">
    <property type="term" value="C:RISC complex"/>
    <property type="evidence" value="ECO:0007669"/>
    <property type="project" value="TreeGrafter"/>
</dbReference>
<proteinExistence type="predicted"/>
<evidence type="ECO:0000313" key="5">
    <source>
        <dbReference type="Proteomes" id="UP001652700"/>
    </source>
</evidence>
<dbReference type="InParanoid" id="A0A6P7G6S5"/>
<dbReference type="GO" id="GO:0003725">
    <property type="term" value="F:double-stranded RNA binding"/>
    <property type="evidence" value="ECO:0007669"/>
    <property type="project" value="TreeGrafter"/>
</dbReference>
<dbReference type="AlphaFoldDB" id="A0A6P7G6S5"/>
<keyword evidence="5" id="KW-1185">Reference proteome</keyword>
<reference evidence="6" key="1">
    <citation type="submission" date="2025-04" db="UniProtKB">
        <authorList>
            <consortium name="RefSeq"/>
        </authorList>
    </citation>
    <scope>IDENTIFICATION</scope>
    <source>
        <tissue evidence="6">Whole insect</tissue>
    </source>
</reference>
<dbReference type="KEGG" id="dvv:114334387"/>
<dbReference type="GO" id="GO:0035197">
    <property type="term" value="F:siRNA binding"/>
    <property type="evidence" value="ECO:0007669"/>
    <property type="project" value="TreeGrafter"/>
</dbReference>
<evidence type="ECO:0000256" key="1">
    <source>
        <dbReference type="ARBA" id="ARBA00022884"/>
    </source>
</evidence>
<accession>A0A6P7G6S5</accession>
<protein>
    <submittedName>
        <fullName evidence="6">Double-stranded RNA-binding protein Staufen homolog 2-like</fullName>
    </submittedName>
</protein>
<dbReference type="GO" id="GO:0070920">
    <property type="term" value="P:regulation of regulatory ncRNA processing"/>
    <property type="evidence" value="ECO:0007669"/>
    <property type="project" value="TreeGrafter"/>
</dbReference>